<keyword evidence="1" id="KW-0732">Signal</keyword>
<dbReference type="EMBL" id="LAVV01007943">
    <property type="protein sequence ID" value="KNZ54257.1"/>
    <property type="molecule type" value="Genomic_DNA"/>
</dbReference>
<dbReference type="VEuPathDB" id="FungiDB:VP01_2998g2"/>
<name>A0A0L6V167_9BASI</name>
<dbReference type="AlphaFoldDB" id="A0A0L6V167"/>
<evidence type="ECO:0000256" key="1">
    <source>
        <dbReference type="SAM" id="SignalP"/>
    </source>
</evidence>
<organism evidence="2 3">
    <name type="scientific">Puccinia sorghi</name>
    <dbReference type="NCBI Taxonomy" id="27349"/>
    <lineage>
        <taxon>Eukaryota</taxon>
        <taxon>Fungi</taxon>
        <taxon>Dikarya</taxon>
        <taxon>Basidiomycota</taxon>
        <taxon>Pucciniomycotina</taxon>
        <taxon>Pucciniomycetes</taxon>
        <taxon>Pucciniales</taxon>
        <taxon>Pucciniaceae</taxon>
        <taxon>Puccinia</taxon>
    </lineage>
</organism>
<keyword evidence="3" id="KW-1185">Reference proteome</keyword>
<gene>
    <name evidence="2" type="ORF">VP01_2998g2</name>
</gene>
<protein>
    <submittedName>
        <fullName evidence="2">Uncharacterized protein</fullName>
    </submittedName>
</protein>
<reference evidence="2 3" key="1">
    <citation type="submission" date="2015-08" db="EMBL/GenBank/DDBJ databases">
        <title>Next Generation Sequencing and Analysis of the Genome of Puccinia sorghi L Schw, the Causal Agent of Maize Common Rust.</title>
        <authorList>
            <person name="Rochi L."/>
            <person name="Burguener G."/>
            <person name="Darino M."/>
            <person name="Turjanski A."/>
            <person name="Kreff E."/>
            <person name="Dieguez M.J."/>
            <person name="Sacco F."/>
        </authorList>
    </citation>
    <scope>NUCLEOTIDE SEQUENCE [LARGE SCALE GENOMIC DNA]</scope>
    <source>
        <strain evidence="2 3">RO10H11247</strain>
    </source>
</reference>
<accession>A0A0L6V167</accession>
<evidence type="ECO:0000313" key="2">
    <source>
        <dbReference type="EMBL" id="KNZ54257.1"/>
    </source>
</evidence>
<comment type="caution">
    <text evidence="2">The sequence shown here is derived from an EMBL/GenBank/DDBJ whole genome shotgun (WGS) entry which is preliminary data.</text>
</comment>
<sequence>MFSKPASLFLLLTVRFQEAVGNAAPRNPSLDAGGLDRRQTTVSSSSSVSVQTFTEQWSSVTTDFTSCLDAFRSSTSSVEVAYKSATTLYQTSYRVATQYPSCAACASAGSAYVSTFESSIEMDFKTWQDIIIIGQQRFAAQWESNFVSIFQRFDVWVKAANTACSSFNLQLGSILSGLRINLNLFLGININLGGILGISLGGLLGGNLKRNTLLLG</sequence>
<feature type="signal peptide" evidence="1">
    <location>
        <begin position="1"/>
        <end position="21"/>
    </location>
</feature>
<proteinExistence type="predicted"/>
<dbReference type="Proteomes" id="UP000037035">
    <property type="component" value="Unassembled WGS sequence"/>
</dbReference>
<feature type="chain" id="PRO_5005568231" evidence="1">
    <location>
        <begin position="22"/>
        <end position="216"/>
    </location>
</feature>
<evidence type="ECO:0000313" key="3">
    <source>
        <dbReference type="Proteomes" id="UP000037035"/>
    </source>
</evidence>